<accession>A0ABV6KA21</accession>
<dbReference type="SUPFAM" id="SSF56601">
    <property type="entry name" value="beta-lactamase/transpeptidase-like"/>
    <property type="match status" value="1"/>
</dbReference>
<dbReference type="GO" id="GO:0016787">
    <property type="term" value="F:hydrolase activity"/>
    <property type="evidence" value="ECO:0007669"/>
    <property type="project" value="UniProtKB-KW"/>
</dbReference>
<keyword evidence="4" id="KW-1185">Reference proteome</keyword>
<dbReference type="Gene3D" id="3.40.710.10">
    <property type="entry name" value="DD-peptidase/beta-lactamase superfamily"/>
    <property type="match status" value="1"/>
</dbReference>
<organism evidence="3 4">
    <name type="scientific">Lactiplantibacillus plajomi</name>
    <dbReference type="NCBI Taxonomy" id="1457217"/>
    <lineage>
        <taxon>Bacteria</taxon>
        <taxon>Bacillati</taxon>
        <taxon>Bacillota</taxon>
        <taxon>Bacilli</taxon>
        <taxon>Lactobacillales</taxon>
        <taxon>Lactobacillaceae</taxon>
        <taxon>Lactiplantibacillus</taxon>
    </lineage>
</organism>
<dbReference type="Pfam" id="PF13354">
    <property type="entry name" value="Beta-lactamase2"/>
    <property type="match status" value="1"/>
</dbReference>
<reference evidence="3 4" key="1">
    <citation type="submission" date="2024-09" db="EMBL/GenBank/DDBJ databases">
        <authorList>
            <person name="Sun Q."/>
            <person name="Mori K."/>
        </authorList>
    </citation>
    <scope>NUCLEOTIDE SEQUENCE [LARGE SCALE GENOMIC DNA]</scope>
    <source>
        <strain evidence="3 4">TBRC 4575</strain>
    </source>
</reference>
<feature type="compositionally biased region" description="Polar residues" evidence="1">
    <location>
        <begin position="53"/>
        <end position="62"/>
    </location>
</feature>
<name>A0ABV6KA21_9LACO</name>
<dbReference type="Proteomes" id="UP001589855">
    <property type="component" value="Unassembled WGS sequence"/>
</dbReference>
<evidence type="ECO:0000313" key="3">
    <source>
        <dbReference type="EMBL" id="MFC0425100.1"/>
    </source>
</evidence>
<gene>
    <name evidence="3" type="ORF">ACFFGS_13270</name>
</gene>
<feature type="region of interest" description="Disordered" evidence="1">
    <location>
        <begin position="26"/>
        <end position="62"/>
    </location>
</feature>
<evidence type="ECO:0000259" key="2">
    <source>
        <dbReference type="Pfam" id="PF13354"/>
    </source>
</evidence>
<feature type="domain" description="Beta-lactamase class A catalytic" evidence="2">
    <location>
        <begin position="100"/>
        <end position="306"/>
    </location>
</feature>
<feature type="compositionally biased region" description="Basic residues" evidence="1">
    <location>
        <begin position="42"/>
        <end position="52"/>
    </location>
</feature>
<feature type="compositionally biased region" description="Polar residues" evidence="1">
    <location>
        <begin position="31"/>
        <end position="40"/>
    </location>
</feature>
<dbReference type="InterPro" id="IPR045155">
    <property type="entry name" value="Beta-lactam_cat"/>
</dbReference>
<protein>
    <submittedName>
        <fullName evidence="3">Serine hydrolase</fullName>
    </submittedName>
</protein>
<dbReference type="InterPro" id="IPR012338">
    <property type="entry name" value="Beta-lactam/transpept-like"/>
</dbReference>
<proteinExistence type="predicted"/>
<dbReference type="InterPro" id="IPR000871">
    <property type="entry name" value="Beta-lactam_class-A"/>
</dbReference>
<evidence type="ECO:0000256" key="1">
    <source>
        <dbReference type="SAM" id="MobiDB-lite"/>
    </source>
</evidence>
<dbReference type="RefSeq" id="WP_137644034.1">
    <property type="nucleotide sequence ID" value="NZ_BAABRM010000002.1"/>
</dbReference>
<evidence type="ECO:0000313" key="4">
    <source>
        <dbReference type="Proteomes" id="UP001589855"/>
    </source>
</evidence>
<sequence>MKKQRYWLIGLGVVLVAAVSGWGWRHRQAPSPVSNRQAVSRHSGKRTVHQRRQSAVTTQSASRKAATTLPFSKAAVQKTVTTTMGGLSGKTAVAVMPLSGQPAVIWHNQPQRAASVIKLYILATVYQRVAAGKLDLDQHYVLKTSDQVGGSGTLQSLPAGTRLTYRDVTQRMITVSDNAASNIMIHAVGGLDAVNAEIKALGLRQTKLNRYLMDTAALKAGHDNVTSVSDVASLLRRLANHQLVSARASRAMLAILKQTANHTKLPHALPAAATVYNKTGEFDTYGVQNDAAIIQNQRGTIIVVVLAEAGQREAQINAMSDLGRALYEQILS</sequence>
<dbReference type="PANTHER" id="PTHR35333:SF4">
    <property type="entry name" value="SLR0121 PROTEIN"/>
    <property type="match status" value="1"/>
</dbReference>
<comment type="caution">
    <text evidence="3">The sequence shown here is derived from an EMBL/GenBank/DDBJ whole genome shotgun (WGS) entry which is preliminary data.</text>
</comment>
<keyword evidence="3" id="KW-0378">Hydrolase</keyword>
<dbReference type="PANTHER" id="PTHR35333">
    <property type="entry name" value="BETA-LACTAMASE"/>
    <property type="match status" value="1"/>
</dbReference>
<dbReference type="EMBL" id="JBHLUK010000077">
    <property type="protein sequence ID" value="MFC0425100.1"/>
    <property type="molecule type" value="Genomic_DNA"/>
</dbReference>